<name>A0A919R277_9ACTN</name>
<dbReference type="RefSeq" id="WP_203982295.1">
    <property type="nucleotide sequence ID" value="NZ_BOOU01000009.1"/>
</dbReference>
<evidence type="ECO:0000313" key="2">
    <source>
        <dbReference type="Proteomes" id="UP000655287"/>
    </source>
</evidence>
<keyword evidence="2" id="KW-1185">Reference proteome</keyword>
<accession>A0A919R277</accession>
<dbReference type="Proteomes" id="UP000655287">
    <property type="component" value="Unassembled WGS sequence"/>
</dbReference>
<sequence>MEETATRAARQRLIDEFVDETFAGVDPGTPGAGIGERMRRLPDFDAENPGRAAAWRELAGLVGDPAFRARVREMALAGAASTEEPPAYDGQAVITHAGQALAGGVAPGSAAAEEVLGRILPAGLPPGDRARLADQVELFSDRRVERYWTLFTVLAGDSPAPALVPAFEWFAAALRAHG</sequence>
<evidence type="ECO:0000313" key="1">
    <source>
        <dbReference type="EMBL" id="GII75637.1"/>
    </source>
</evidence>
<organism evidence="1 2">
    <name type="scientific">Sphaerisporangium rufum</name>
    <dbReference type="NCBI Taxonomy" id="1381558"/>
    <lineage>
        <taxon>Bacteria</taxon>
        <taxon>Bacillati</taxon>
        <taxon>Actinomycetota</taxon>
        <taxon>Actinomycetes</taxon>
        <taxon>Streptosporangiales</taxon>
        <taxon>Streptosporangiaceae</taxon>
        <taxon>Sphaerisporangium</taxon>
    </lineage>
</organism>
<reference evidence="1" key="1">
    <citation type="submission" date="2021-01" db="EMBL/GenBank/DDBJ databases">
        <title>Whole genome shotgun sequence of Sphaerisporangium rufum NBRC 109079.</title>
        <authorList>
            <person name="Komaki H."/>
            <person name="Tamura T."/>
        </authorList>
    </citation>
    <scope>NUCLEOTIDE SEQUENCE</scope>
    <source>
        <strain evidence="1">NBRC 109079</strain>
    </source>
</reference>
<protein>
    <submittedName>
        <fullName evidence="1">Uncharacterized protein</fullName>
    </submittedName>
</protein>
<comment type="caution">
    <text evidence="1">The sequence shown here is derived from an EMBL/GenBank/DDBJ whole genome shotgun (WGS) entry which is preliminary data.</text>
</comment>
<dbReference type="EMBL" id="BOOU01000009">
    <property type="protein sequence ID" value="GII75637.1"/>
    <property type="molecule type" value="Genomic_DNA"/>
</dbReference>
<dbReference type="AlphaFoldDB" id="A0A919R277"/>
<gene>
    <name evidence="1" type="ORF">Sru01_06190</name>
</gene>
<proteinExistence type="predicted"/>